<dbReference type="Proteomes" id="UP000264820">
    <property type="component" value="Unplaced"/>
</dbReference>
<dbReference type="PROSITE" id="PS00338">
    <property type="entry name" value="SOMATOTROPIN_2"/>
    <property type="match status" value="1"/>
</dbReference>
<dbReference type="PANTHER" id="PTHR11417">
    <property type="entry name" value="SOMATOTROPIN,PROLACTIN"/>
    <property type="match status" value="1"/>
</dbReference>
<accession>A0A3Q2XXV1</accession>
<evidence type="ECO:0000256" key="3">
    <source>
        <dbReference type="ARBA" id="ARBA00022525"/>
    </source>
</evidence>
<proteinExistence type="inferred from homology"/>
<evidence type="ECO:0000256" key="1">
    <source>
        <dbReference type="ARBA" id="ARBA00004613"/>
    </source>
</evidence>
<dbReference type="PANTHER" id="PTHR11417:SF33">
    <property type="entry name" value="PROLACTIN LIKE"/>
    <property type="match status" value="1"/>
</dbReference>
<dbReference type="InterPro" id="IPR001400">
    <property type="entry name" value="Somatotropin/Prolactin"/>
</dbReference>
<dbReference type="InterPro" id="IPR009079">
    <property type="entry name" value="4_helix_cytokine-like_core"/>
</dbReference>
<protein>
    <recommendedName>
        <fullName evidence="7">Prolactin 2</fullName>
    </recommendedName>
</protein>
<evidence type="ECO:0000313" key="6">
    <source>
        <dbReference type="Proteomes" id="UP000264820"/>
    </source>
</evidence>
<reference evidence="5" key="1">
    <citation type="submission" date="2025-08" db="UniProtKB">
        <authorList>
            <consortium name="Ensembl"/>
        </authorList>
    </citation>
    <scope>IDENTIFICATION</scope>
</reference>
<evidence type="ECO:0000313" key="5">
    <source>
        <dbReference type="Ensembl" id="ENSHCOP00000009790.1"/>
    </source>
</evidence>
<name>A0A3Q2XXV1_HIPCM</name>
<dbReference type="SUPFAM" id="SSF47266">
    <property type="entry name" value="4-helical cytokines"/>
    <property type="match status" value="1"/>
</dbReference>
<dbReference type="GO" id="GO:0046427">
    <property type="term" value="P:positive regulation of receptor signaling pathway via JAK-STAT"/>
    <property type="evidence" value="ECO:0007669"/>
    <property type="project" value="TreeGrafter"/>
</dbReference>
<dbReference type="GO" id="GO:0031667">
    <property type="term" value="P:response to nutrient levels"/>
    <property type="evidence" value="ECO:0007669"/>
    <property type="project" value="TreeGrafter"/>
</dbReference>
<dbReference type="AlphaFoldDB" id="A0A3Q2XXV1"/>
<dbReference type="Gene3D" id="1.20.1250.10">
    <property type="match status" value="1"/>
</dbReference>
<keyword evidence="3" id="KW-0964">Secreted</keyword>
<dbReference type="Ensembl" id="ENSHCOT00000016008.1">
    <property type="protein sequence ID" value="ENSHCOP00000009790.1"/>
    <property type="gene ID" value="ENSHCOG00000012297.1"/>
</dbReference>
<dbReference type="GO" id="GO:0005179">
    <property type="term" value="F:hormone activity"/>
    <property type="evidence" value="ECO:0007669"/>
    <property type="project" value="InterPro"/>
</dbReference>
<reference evidence="5" key="2">
    <citation type="submission" date="2025-09" db="UniProtKB">
        <authorList>
            <consortium name="Ensembl"/>
        </authorList>
    </citation>
    <scope>IDENTIFICATION</scope>
</reference>
<keyword evidence="6" id="KW-1185">Reference proteome</keyword>
<comment type="similarity">
    <text evidence="2">Belongs to the somatotropin/prolactin family.</text>
</comment>
<dbReference type="STRING" id="109280.ENSHCOP00000009790"/>
<sequence length="191" mass="21832">MWASRAIYFAWMYTNAKGKKHDAFPVSSPQYQLHSASKIQICHPTIEASLPCVQREQLTEVILRLLGAWGDPLSQLHQSMRQDQNRNKNRARDFSHLSSNKALEMSDVMQELRDGVLKMAEKMKLQGVLGNAVAFVQPERELHSSAFSFYKRGGLSSLDRNDLLYCLRRDSDKVKNYLRILQCSTLPGLDC</sequence>
<dbReference type="InterPro" id="IPR018116">
    <property type="entry name" value="Somatotropin_CS"/>
</dbReference>
<evidence type="ECO:0008006" key="7">
    <source>
        <dbReference type="Google" id="ProtNLM"/>
    </source>
</evidence>
<comment type="subcellular location">
    <subcellularLocation>
        <location evidence="1">Secreted</location>
    </subcellularLocation>
</comment>
<dbReference type="GO" id="GO:0005615">
    <property type="term" value="C:extracellular space"/>
    <property type="evidence" value="ECO:0007669"/>
    <property type="project" value="TreeGrafter"/>
</dbReference>
<evidence type="ECO:0000256" key="4">
    <source>
        <dbReference type="ARBA" id="ARBA00023157"/>
    </source>
</evidence>
<organism evidence="5 6">
    <name type="scientific">Hippocampus comes</name>
    <name type="common">Tiger tail seahorse</name>
    <dbReference type="NCBI Taxonomy" id="109280"/>
    <lineage>
        <taxon>Eukaryota</taxon>
        <taxon>Metazoa</taxon>
        <taxon>Chordata</taxon>
        <taxon>Craniata</taxon>
        <taxon>Vertebrata</taxon>
        <taxon>Euteleostomi</taxon>
        <taxon>Actinopterygii</taxon>
        <taxon>Neopterygii</taxon>
        <taxon>Teleostei</taxon>
        <taxon>Neoteleostei</taxon>
        <taxon>Acanthomorphata</taxon>
        <taxon>Syngnathiaria</taxon>
        <taxon>Syngnathiformes</taxon>
        <taxon>Syngnathoidei</taxon>
        <taxon>Syngnathidae</taxon>
        <taxon>Hippocampus</taxon>
    </lineage>
</organism>
<evidence type="ECO:0000256" key="2">
    <source>
        <dbReference type="ARBA" id="ARBA00008474"/>
    </source>
</evidence>
<keyword evidence="4" id="KW-1015">Disulfide bond</keyword>
<dbReference type="Pfam" id="PF00103">
    <property type="entry name" value="Hormone_1"/>
    <property type="match status" value="1"/>
</dbReference>